<name>A0A4R6SQP6_9SPHI</name>
<organism evidence="1 2">
    <name type="scientific">Pedobacter metabolipauper</name>
    <dbReference type="NCBI Taxonomy" id="425513"/>
    <lineage>
        <taxon>Bacteria</taxon>
        <taxon>Pseudomonadati</taxon>
        <taxon>Bacteroidota</taxon>
        <taxon>Sphingobacteriia</taxon>
        <taxon>Sphingobacteriales</taxon>
        <taxon>Sphingobacteriaceae</taxon>
        <taxon>Pedobacter</taxon>
    </lineage>
</organism>
<dbReference type="AlphaFoldDB" id="A0A4R6SQP6"/>
<dbReference type="EMBL" id="SNYC01000008">
    <property type="protein sequence ID" value="TDQ06558.1"/>
    <property type="molecule type" value="Genomic_DNA"/>
</dbReference>
<dbReference type="InterPro" id="IPR015943">
    <property type="entry name" value="WD40/YVTN_repeat-like_dom_sf"/>
</dbReference>
<dbReference type="PROSITE" id="PS51257">
    <property type="entry name" value="PROKAR_LIPOPROTEIN"/>
    <property type="match status" value="1"/>
</dbReference>
<dbReference type="InterPro" id="IPR007788">
    <property type="entry name" value="QCT"/>
</dbReference>
<dbReference type="RefSeq" id="WP_133578017.1">
    <property type="nucleotide sequence ID" value="NZ_SNYC01000008.1"/>
</dbReference>
<keyword evidence="2" id="KW-1185">Reference proteome</keyword>
<evidence type="ECO:0000313" key="2">
    <source>
        <dbReference type="Proteomes" id="UP000295620"/>
    </source>
</evidence>
<dbReference type="InterPro" id="IPR011044">
    <property type="entry name" value="Quino_amine_DH_bsu"/>
</dbReference>
<protein>
    <submittedName>
        <fullName evidence="1">Glutamine cyclotransferase</fullName>
    </submittedName>
</protein>
<dbReference type="GO" id="GO:0016603">
    <property type="term" value="F:glutaminyl-peptide cyclotransferase activity"/>
    <property type="evidence" value="ECO:0007669"/>
    <property type="project" value="InterPro"/>
</dbReference>
<dbReference type="Gene3D" id="2.130.10.10">
    <property type="entry name" value="YVTN repeat-like/Quinoprotein amine dehydrogenase"/>
    <property type="match status" value="1"/>
</dbReference>
<dbReference type="SUPFAM" id="SSF50969">
    <property type="entry name" value="YVTN repeat-like/Quinoprotein amine dehydrogenase"/>
    <property type="match status" value="1"/>
</dbReference>
<comment type="caution">
    <text evidence="1">The sequence shown here is derived from an EMBL/GenBank/DDBJ whole genome shotgun (WGS) entry which is preliminary data.</text>
</comment>
<proteinExistence type="predicted"/>
<keyword evidence="1" id="KW-0808">Transferase</keyword>
<evidence type="ECO:0000313" key="1">
    <source>
        <dbReference type="EMBL" id="TDQ06558.1"/>
    </source>
</evidence>
<dbReference type="Proteomes" id="UP000295620">
    <property type="component" value="Unassembled WGS sequence"/>
</dbReference>
<dbReference type="OrthoDB" id="9783700at2"/>
<dbReference type="Pfam" id="PF05096">
    <property type="entry name" value="Glu_cyclase_2"/>
    <property type="match status" value="1"/>
</dbReference>
<reference evidence="1 2" key="1">
    <citation type="submission" date="2019-03" db="EMBL/GenBank/DDBJ databases">
        <title>Genomic Encyclopedia of Archaeal and Bacterial Type Strains, Phase II (KMG-II): from individual species to whole genera.</title>
        <authorList>
            <person name="Goeker M."/>
        </authorList>
    </citation>
    <scope>NUCLEOTIDE SEQUENCE [LARGE SCALE GENOMIC DNA]</scope>
    <source>
        <strain evidence="1 2">DSM 19035</strain>
    </source>
</reference>
<gene>
    <name evidence="1" type="ORF">ATK78_4214</name>
</gene>
<dbReference type="PANTHER" id="PTHR31270">
    <property type="entry name" value="GLUTAMINYL-PEPTIDE CYCLOTRANSFERASE"/>
    <property type="match status" value="1"/>
</dbReference>
<sequence>MHFGRVNIKALVVLCSVSSILLISSCNKNTNGGSYLSFKLPEQGQTFKVGDPVKIELDIPKGEKLTGVSYLLDGKPVGNKDSSEPLVLQTTGLSVGYKLITAIIDTENKKDTATINIVLNAANKPQDYSYKVVNVYPHDTTSYTQGLEFHEGRFLESTGEKGSSTLRWVDLASGKALQRINLDNQYFGEGATLVGDKIAMLTWQENIGFVFDARTLKQLSTFPYKNSREGWGLCFDGRRLIKSDGTNRLYFLNKDTFEEESMIDVYDDKGAVEYINELEYIDGKIYANIYQQDYIVVIDPGTGVVEKKINLSGLLAKGYFKNDNEAANDVLNGIAWDNKGKRLFVTGKKWPKLFEITLVPQ</sequence>
<accession>A0A4R6SQP6</accession>
<dbReference type="PANTHER" id="PTHR31270:SF1">
    <property type="entry name" value="GLUTAMINYL-PEPTIDE CYCLOTRANSFERASE"/>
    <property type="match status" value="1"/>
</dbReference>